<evidence type="ECO:0000256" key="1">
    <source>
        <dbReference type="PIRNR" id="PIRNR028103"/>
    </source>
</evidence>
<reference evidence="3 4" key="1">
    <citation type="submission" date="2018-03" db="EMBL/GenBank/DDBJ databases">
        <title>Whole genome sequencing of Histamine producing bacteria.</title>
        <authorList>
            <person name="Butler K."/>
        </authorList>
    </citation>
    <scope>NUCLEOTIDE SEQUENCE [LARGE SCALE GENOMIC DNA]</scope>
    <source>
        <strain evidence="3 4">DSM 16190</strain>
    </source>
</reference>
<accession>A0A2T3N2L6</accession>
<dbReference type="Gene3D" id="3.30.70.260">
    <property type="match status" value="2"/>
</dbReference>
<dbReference type="InterPro" id="IPR016867">
    <property type="entry name" value="GcvR"/>
</dbReference>
<dbReference type="OrthoDB" id="5814370at2"/>
<dbReference type="EMBL" id="PYMC01000002">
    <property type="protein sequence ID" value="PSW06606.1"/>
    <property type="molecule type" value="Genomic_DNA"/>
</dbReference>
<dbReference type="RefSeq" id="WP_107281970.1">
    <property type="nucleotide sequence ID" value="NZ_PYMC01000002.1"/>
</dbReference>
<comment type="caution">
    <text evidence="3">The sequence shown here is derived from an EMBL/GenBank/DDBJ whole genome shotgun (WGS) entry which is preliminary data.</text>
</comment>
<dbReference type="PROSITE" id="PS51671">
    <property type="entry name" value="ACT"/>
    <property type="match status" value="1"/>
</dbReference>
<evidence type="ECO:0000313" key="4">
    <source>
        <dbReference type="Proteomes" id="UP000240904"/>
    </source>
</evidence>
<keyword evidence="4" id="KW-1185">Reference proteome</keyword>
<dbReference type="GO" id="GO:0006355">
    <property type="term" value="P:regulation of DNA-templated transcription"/>
    <property type="evidence" value="ECO:0007669"/>
    <property type="project" value="UniProtKB-UniRule"/>
</dbReference>
<organism evidence="3 4">
    <name type="scientific">Photobacterium lipolyticum</name>
    <dbReference type="NCBI Taxonomy" id="266810"/>
    <lineage>
        <taxon>Bacteria</taxon>
        <taxon>Pseudomonadati</taxon>
        <taxon>Pseudomonadota</taxon>
        <taxon>Gammaproteobacteria</taxon>
        <taxon>Vibrionales</taxon>
        <taxon>Vibrionaceae</taxon>
        <taxon>Photobacterium</taxon>
    </lineage>
</organism>
<comment type="subcellular location">
    <subcellularLocation>
        <location evidence="1">Cytoplasm</location>
    </subcellularLocation>
</comment>
<dbReference type="PANTHER" id="PTHR34875:SF6">
    <property type="entry name" value="UPF0237 PROTEIN MJ1558"/>
    <property type="match status" value="1"/>
</dbReference>
<dbReference type="AlphaFoldDB" id="A0A2T3N2L6"/>
<proteinExistence type="predicted"/>
<keyword evidence="1" id="KW-0804">Transcription</keyword>
<evidence type="ECO:0000259" key="2">
    <source>
        <dbReference type="PROSITE" id="PS51671"/>
    </source>
</evidence>
<dbReference type="GO" id="GO:0005737">
    <property type="term" value="C:cytoplasm"/>
    <property type="evidence" value="ECO:0007669"/>
    <property type="project" value="UniProtKB-SubCell"/>
</dbReference>
<dbReference type="InterPro" id="IPR050990">
    <property type="entry name" value="UPF0237/GcvR_regulator"/>
</dbReference>
<dbReference type="InterPro" id="IPR002912">
    <property type="entry name" value="ACT_dom"/>
</dbReference>
<dbReference type="Pfam" id="PF13740">
    <property type="entry name" value="ACT_6"/>
    <property type="match status" value="1"/>
</dbReference>
<dbReference type="Proteomes" id="UP000240904">
    <property type="component" value="Unassembled WGS sequence"/>
</dbReference>
<keyword evidence="1" id="KW-0678">Repressor</keyword>
<dbReference type="SUPFAM" id="SSF55021">
    <property type="entry name" value="ACT-like"/>
    <property type="match status" value="2"/>
</dbReference>
<name>A0A2T3N2L6_9GAMM</name>
<keyword evidence="1" id="KW-0963">Cytoplasm</keyword>
<sequence length="168" mass="18766">MNTQFTITIAGQDYPQLVNQLAATTNKLGGKWLVSKISRLDQQLVGIIKIEIPAASADQLKQEFNALKELHVRIVENTKPIPPSKREQVTLKVESNDRLGIVNDITHTLDNIGIDITQIENHRVALADLGRTVFFAELSLDMPSEISIEQLVEAVQQVEENMRVEVIS</sequence>
<dbReference type="InterPro" id="IPR045865">
    <property type="entry name" value="ACT-like_dom_sf"/>
</dbReference>
<dbReference type="PIRSF" id="PIRSF028103">
    <property type="entry name" value="GcvR"/>
    <property type="match status" value="1"/>
</dbReference>
<dbReference type="PANTHER" id="PTHR34875">
    <property type="entry name" value="UPF0237 PROTEIN MJ1558"/>
    <property type="match status" value="1"/>
</dbReference>
<protein>
    <recommendedName>
        <fullName evidence="1">Glycine cleavage system transcriptional repressor</fullName>
    </recommendedName>
</protein>
<evidence type="ECO:0000313" key="3">
    <source>
        <dbReference type="EMBL" id="PSW06606.1"/>
    </source>
</evidence>
<gene>
    <name evidence="3" type="ORF">C9I89_03450</name>
</gene>
<feature type="domain" description="ACT" evidence="2">
    <location>
        <begin position="90"/>
        <end position="168"/>
    </location>
</feature>